<dbReference type="InterPro" id="IPR005097">
    <property type="entry name" value="Sacchrp_dh_NADP-bd"/>
</dbReference>
<feature type="domain" description="Saccharopine dehydrogenase NADP binding" evidence="1">
    <location>
        <begin position="5"/>
        <end position="120"/>
    </location>
</feature>
<dbReference type="InterPro" id="IPR036291">
    <property type="entry name" value="NAD(P)-bd_dom_sf"/>
</dbReference>
<proteinExistence type="predicted"/>
<dbReference type="Gene3D" id="3.40.50.720">
    <property type="entry name" value="NAD(P)-binding Rossmann-like Domain"/>
    <property type="match status" value="1"/>
</dbReference>
<evidence type="ECO:0000313" key="2">
    <source>
        <dbReference type="EMBL" id="GGL06998.1"/>
    </source>
</evidence>
<dbReference type="PANTHER" id="PTHR43781">
    <property type="entry name" value="SACCHAROPINE DEHYDROGENASE"/>
    <property type="match status" value="1"/>
</dbReference>
<evidence type="ECO:0000313" key="3">
    <source>
        <dbReference type="Proteomes" id="UP000638263"/>
    </source>
</evidence>
<dbReference type="EMBL" id="BMMH01000003">
    <property type="protein sequence ID" value="GGL06998.1"/>
    <property type="molecule type" value="Genomic_DNA"/>
</dbReference>
<reference evidence="2" key="2">
    <citation type="submission" date="2020-09" db="EMBL/GenBank/DDBJ databases">
        <authorList>
            <person name="Sun Q."/>
            <person name="Zhou Y."/>
        </authorList>
    </citation>
    <scope>NUCLEOTIDE SEQUENCE</scope>
    <source>
        <strain evidence="2">CGMCC 4.3508</strain>
    </source>
</reference>
<gene>
    <name evidence="2" type="ORF">GCM10011588_21790</name>
</gene>
<evidence type="ECO:0000259" key="1">
    <source>
        <dbReference type="Pfam" id="PF03435"/>
    </source>
</evidence>
<dbReference type="SUPFAM" id="SSF51735">
    <property type="entry name" value="NAD(P)-binding Rossmann-fold domains"/>
    <property type="match status" value="1"/>
</dbReference>
<name>A0A917VRF8_9NOCA</name>
<accession>A0A917VRF8</accession>
<comment type="caution">
    <text evidence="2">The sequence shown here is derived from an EMBL/GenBank/DDBJ whole genome shotgun (WGS) entry which is preliminary data.</text>
</comment>
<organism evidence="2 3">
    <name type="scientific">Nocardia jinanensis</name>
    <dbReference type="NCBI Taxonomy" id="382504"/>
    <lineage>
        <taxon>Bacteria</taxon>
        <taxon>Bacillati</taxon>
        <taxon>Actinomycetota</taxon>
        <taxon>Actinomycetes</taxon>
        <taxon>Mycobacteriales</taxon>
        <taxon>Nocardiaceae</taxon>
        <taxon>Nocardia</taxon>
    </lineage>
</organism>
<dbReference type="Pfam" id="PF03435">
    <property type="entry name" value="Sacchrp_dh_NADP"/>
    <property type="match status" value="1"/>
</dbReference>
<protein>
    <submittedName>
        <fullName evidence="2">Membrane protein</fullName>
    </submittedName>
</protein>
<reference evidence="2" key="1">
    <citation type="journal article" date="2014" name="Int. J. Syst. Evol. Microbiol.">
        <title>Complete genome sequence of Corynebacterium casei LMG S-19264T (=DSM 44701T), isolated from a smear-ripened cheese.</title>
        <authorList>
            <consortium name="US DOE Joint Genome Institute (JGI-PGF)"/>
            <person name="Walter F."/>
            <person name="Albersmeier A."/>
            <person name="Kalinowski J."/>
            <person name="Ruckert C."/>
        </authorList>
    </citation>
    <scope>NUCLEOTIDE SEQUENCE</scope>
    <source>
        <strain evidence="2">CGMCC 4.3508</strain>
    </source>
</reference>
<dbReference type="RefSeq" id="WP_058854225.1">
    <property type="nucleotide sequence ID" value="NZ_BMMH01000003.1"/>
</dbReference>
<keyword evidence="3" id="KW-1185">Reference proteome</keyword>
<dbReference type="AlphaFoldDB" id="A0A917VRF8"/>
<sequence>MAALMVYGATGYTGRMTAEYAVAAGSEVILGGRDEARVAALAAELGTGYRGFGLDEKDRTADALADIDVLLNCAGPFARTAEPLMTAAVRTGTHYLDIAAELDSYHLAEALDEEATAAGVLLLPGSGGSVAMLGCLAGRAAEGMDGIRSIAIALHIAGGMSRGSAVSAAEGLTTRCLRRVAGELVPHDPEQPRDFDFGAGPVACFPTTLPDLVTLWRATKAPDIGTYVHVSGDAFPEGDPALLPEGPTAAERRRARYQASVEVAGADGSVVRSVLDTVNGYTFTPMAAAEAARRVLDGEHRPGFHTPAELFGNGFVETIADSRIVTL</sequence>
<dbReference type="PANTHER" id="PTHR43781:SF1">
    <property type="entry name" value="SACCHAROPINE DEHYDROGENASE"/>
    <property type="match status" value="1"/>
</dbReference>
<dbReference type="Proteomes" id="UP000638263">
    <property type="component" value="Unassembled WGS sequence"/>
</dbReference>